<dbReference type="RefSeq" id="WP_017849074.1">
    <property type="nucleotide sequence ID" value="NZ_CBDFBJ010000275.1"/>
</dbReference>
<dbReference type="InterPro" id="IPR036291">
    <property type="entry name" value="NAD(P)-bd_dom_sf"/>
</dbReference>
<dbReference type="EMBL" id="CP039631">
    <property type="protein sequence ID" value="QCG67498.1"/>
    <property type="molecule type" value="Genomic_DNA"/>
</dbReference>
<comment type="similarity">
    <text evidence="1 3">Belongs to the short-chain dehydrogenases/reductases (SDR) family.</text>
</comment>
<dbReference type="EMBL" id="JAAQWE010000003">
    <property type="protein sequence ID" value="NMX95941.1"/>
    <property type="molecule type" value="Genomic_DNA"/>
</dbReference>
<dbReference type="Proteomes" id="UP000537729">
    <property type="component" value="Unassembled WGS sequence"/>
</dbReference>
<protein>
    <submittedName>
        <fullName evidence="5">SDR family NAD(P)-dependent oxidoreductase</fullName>
    </submittedName>
</protein>
<evidence type="ECO:0000313" key="8">
    <source>
        <dbReference type="Proteomes" id="UP000298274"/>
    </source>
</evidence>
<dbReference type="SUPFAM" id="SSF51735">
    <property type="entry name" value="NAD(P)-binding Rossmann-fold domains"/>
    <property type="match status" value="1"/>
</dbReference>
<evidence type="ECO:0000313" key="9">
    <source>
        <dbReference type="Proteomes" id="UP000537729"/>
    </source>
</evidence>
<organism evidence="5 10">
    <name type="scientific">Pseudomonas veronii</name>
    <dbReference type="NCBI Taxonomy" id="76761"/>
    <lineage>
        <taxon>Bacteria</taxon>
        <taxon>Pseudomonadati</taxon>
        <taxon>Pseudomonadota</taxon>
        <taxon>Gammaproteobacteria</taxon>
        <taxon>Pseudomonadales</taxon>
        <taxon>Pseudomonadaceae</taxon>
        <taxon>Pseudomonas</taxon>
    </lineage>
</organism>
<name>A0A0R3BAF3_PSEVE</name>
<evidence type="ECO:0000313" key="7">
    <source>
        <dbReference type="EMBL" id="QCG67498.1"/>
    </source>
</evidence>
<dbReference type="OrthoDB" id="5786478at2"/>
<dbReference type="PRINTS" id="PR00080">
    <property type="entry name" value="SDRFAMILY"/>
</dbReference>
<accession>A0A0R3BAF3</accession>
<dbReference type="Proteomes" id="UP000552560">
    <property type="component" value="Unassembled WGS sequence"/>
</dbReference>
<reference evidence="4 11" key="4">
    <citation type="submission" date="2020-12" db="EMBL/GenBank/DDBJ databases">
        <title>Comparative genomic insights into the epidemiology and virulence of plant pathogenic Pseudomonads from Turkey.</title>
        <authorList>
            <person name="Dillon M."/>
            <person name="Ruiz-Bedoya T."/>
            <person name="Bendalovic-Torma C."/>
            <person name="Guttman K.M."/>
            <person name="Kwak H."/>
            <person name="Middleton M.A."/>
            <person name="Wang P.W."/>
            <person name="Horuz S."/>
            <person name="Aysan Y."/>
            <person name="Guttman D.S."/>
        </authorList>
    </citation>
    <scope>NUCLEOTIDE SEQUENCE [LARGE SCALE GENOMIC DNA]</scope>
    <source>
        <strain evidence="4 11">S4_EA_3a</strain>
    </source>
</reference>
<reference evidence="7" key="3">
    <citation type="submission" date="2020-01" db="EMBL/GenBank/DDBJ databases">
        <title>Complete genome sequence of Pseudomonas veronii strain PVy, a versatile degrader capable of using multiple contaminants as sole carbon sources.</title>
        <authorList>
            <person name="Lopez-Echartea E."/>
            <person name="Ridl J."/>
            <person name="Pajer P."/>
            <person name="Strejcek M."/>
            <person name="Suman J."/>
            <person name="Uhlik O."/>
        </authorList>
    </citation>
    <scope>NUCLEOTIDE SEQUENCE</scope>
    <source>
        <strain evidence="7">Pvy</strain>
    </source>
</reference>
<dbReference type="Proteomes" id="UP000614123">
    <property type="component" value="Unassembled WGS sequence"/>
</dbReference>
<dbReference type="PANTHER" id="PTHR44196:SF1">
    <property type="entry name" value="DEHYDROGENASE_REDUCTASE SDR FAMILY MEMBER 7B"/>
    <property type="match status" value="1"/>
</dbReference>
<dbReference type="GeneID" id="47556553"/>
<evidence type="ECO:0000256" key="2">
    <source>
        <dbReference type="ARBA" id="ARBA00023002"/>
    </source>
</evidence>
<sequence length="275" mass="29476">MNLLGKIVVITGTARGLGYAAACTLKKQGATVIGLDILAPQEPGLLDGFYQVDLCDRTALAQVIGAISTDFGDIDILVNNAGTLTLERGETGVTDAVTRAVDVNLFAPWQLVAGFLPGLLRKRGKVVNVSSLFALVNAPYVAAYAASKRALSAYSDVLRMQYRGQLDVVTVYPGFIDTAIHLPAQRVGLSVKRLVTFMWGDRTLLSLEEKLDAAADGLVRACQKDGLRNRGLTFMGTLAMYTARIAPSVVDAFIALRLRTLTRGGHLALKPELIE</sequence>
<evidence type="ECO:0000313" key="10">
    <source>
        <dbReference type="Proteomes" id="UP000552560"/>
    </source>
</evidence>
<proteinExistence type="inferred from homology"/>
<dbReference type="GO" id="GO:0016020">
    <property type="term" value="C:membrane"/>
    <property type="evidence" value="ECO:0007669"/>
    <property type="project" value="TreeGrafter"/>
</dbReference>
<dbReference type="EMBL" id="JAEILD010000035">
    <property type="protein sequence ID" value="MBI6649031.1"/>
    <property type="molecule type" value="Genomic_DNA"/>
</dbReference>
<evidence type="ECO:0000313" key="4">
    <source>
        <dbReference type="EMBL" id="MBI6649031.1"/>
    </source>
</evidence>
<reference evidence="9 10" key="2">
    <citation type="journal article" date="2020" name="Front. Microbiol.">
        <title>Genetic Organization of the aprX-lipA2 Operon Affects the Proteolytic Potential of Pseudomonas Species in Milk.</title>
        <authorList>
            <person name="Maier C."/>
            <person name="Huptas C."/>
            <person name="von Neubeck M."/>
            <person name="Scherer S."/>
            <person name="Wenning M."/>
            <person name="Lucking G."/>
        </authorList>
    </citation>
    <scope>NUCLEOTIDE SEQUENCE [LARGE SCALE GENOMIC DNA]</scope>
    <source>
        <strain evidence="6 9">DSM 16272</strain>
        <strain evidence="5 10">WS 4671</strain>
    </source>
</reference>
<evidence type="ECO:0000313" key="5">
    <source>
        <dbReference type="EMBL" id="NMX95941.1"/>
    </source>
</evidence>
<dbReference type="InterPro" id="IPR020904">
    <property type="entry name" value="Sc_DH/Rdtase_CS"/>
</dbReference>
<dbReference type="PANTHER" id="PTHR44196">
    <property type="entry name" value="DEHYDROGENASE/REDUCTASE SDR FAMILY MEMBER 7B"/>
    <property type="match status" value="1"/>
</dbReference>
<keyword evidence="2" id="KW-0560">Oxidoreductase</keyword>
<dbReference type="EMBL" id="JAAQWG010000001">
    <property type="protein sequence ID" value="NMY06987.1"/>
    <property type="molecule type" value="Genomic_DNA"/>
</dbReference>
<reference evidence="8" key="1">
    <citation type="submission" date="2019-04" db="EMBL/GenBank/DDBJ databases">
        <title>Complete genome sequence of Pseudomonas veronii strain PVy, a versatile degrader capable of using multiple contaminants as sole carbon sources.</title>
        <authorList>
            <person name="Lopez-Echartea E."/>
            <person name="Ridl J."/>
            <person name="Pajer P."/>
            <person name="Strejcek M."/>
            <person name="Suman J."/>
            <person name="Uhlik O."/>
        </authorList>
    </citation>
    <scope>NUCLEOTIDE SEQUENCE [LARGE SCALE GENOMIC DNA]</scope>
    <source>
        <strain evidence="8">Pvy</strain>
    </source>
</reference>
<dbReference type="Pfam" id="PF00106">
    <property type="entry name" value="adh_short"/>
    <property type="match status" value="1"/>
</dbReference>
<dbReference type="Gene3D" id="3.40.50.720">
    <property type="entry name" value="NAD(P)-binding Rossmann-like Domain"/>
    <property type="match status" value="1"/>
</dbReference>
<evidence type="ECO:0000256" key="3">
    <source>
        <dbReference type="RuleBase" id="RU000363"/>
    </source>
</evidence>
<evidence type="ECO:0000313" key="11">
    <source>
        <dbReference type="Proteomes" id="UP000614123"/>
    </source>
</evidence>
<dbReference type="Proteomes" id="UP000298274">
    <property type="component" value="Chromosome"/>
</dbReference>
<dbReference type="KEGG" id="pvr:PverR02_15465"/>
<dbReference type="PROSITE" id="PS00061">
    <property type="entry name" value="ADH_SHORT"/>
    <property type="match status" value="1"/>
</dbReference>
<dbReference type="GO" id="GO:0016491">
    <property type="term" value="F:oxidoreductase activity"/>
    <property type="evidence" value="ECO:0007669"/>
    <property type="project" value="UniProtKB-KW"/>
</dbReference>
<dbReference type="InterPro" id="IPR002347">
    <property type="entry name" value="SDR_fam"/>
</dbReference>
<evidence type="ECO:0000256" key="1">
    <source>
        <dbReference type="ARBA" id="ARBA00006484"/>
    </source>
</evidence>
<dbReference type="AlphaFoldDB" id="A0A0R3BAF3"/>
<gene>
    <name evidence="7" type="ORF">E4167_24615</name>
    <name evidence="6" type="ORF">HBO38_00795</name>
    <name evidence="5" type="ORF">HBO43_04960</name>
    <name evidence="4" type="ORF">YA0849_08410</name>
</gene>
<keyword evidence="11" id="KW-1185">Reference proteome</keyword>
<dbReference type="PRINTS" id="PR00081">
    <property type="entry name" value="GDHRDH"/>
</dbReference>
<evidence type="ECO:0000313" key="6">
    <source>
        <dbReference type="EMBL" id="NMY06987.1"/>
    </source>
</evidence>